<gene>
    <name evidence="2" type="ORF">BOTBODRAFT_35354</name>
</gene>
<evidence type="ECO:0000313" key="3">
    <source>
        <dbReference type="Proteomes" id="UP000027195"/>
    </source>
</evidence>
<feature type="compositionally biased region" description="Low complexity" evidence="1">
    <location>
        <begin position="518"/>
        <end position="532"/>
    </location>
</feature>
<dbReference type="HOGENOM" id="CLU_023533_0_0_1"/>
<dbReference type="AlphaFoldDB" id="A0A067M9U8"/>
<name>A0A067M9U8_BOTB1</name>
<dbReference type="EMBL" id="KL198058">
    <property type="protein sequence ID" value="KDQ11480.1"/>
    <property type="molecule type" value="Genomic_DNA"/>
</dbReference>
<proteinExistence type="predicted"/>
<evidence type="ECO:0000256" key="1">
    <source>
        <dbReference type="SAM" id="MobiDB-lite"/>
    </source>
</evidence>
<sequence length="813" mass="87971">MALAAPAPHHMPTGRSAGGVAWDETIVPTLRKRLEAESRALTKRMSVQSIAHQDFNLAALTREVESSLRVNTHGGTSTPSLSPRNASPDYPRPSAIPRPSFQKDPEFRRLARQGSDEEARARSNTPNSGSRSTKAPSPPNMAGVPPQKRNRTLSTPYPFERPDATTPPLTTNSQISSARPSRIPMAARNRSGSKIARAVTPNEHPPMPFMNGNGGSGFGKTFPPSPNSMEYEFPAQSYENGQRTGGERPIQDEDPPFSIHRLSRASSFEEERVAEYEHWYRGEGRDGGGRNGGRGEIRLGTTEMLEIAVGGHRDATLEKNRRAAWKTVAPYLAGMQSVGVVGRAQTDDALGYMDDMGLRMGLGERWLQDRVMDENPLTDFEGSATDAQSQSTFRMPNSRPPYIDSPGRVPSPSVSPPPVLGPSPSPPQSPTLSLAPSLPIGPPPRASSPTPLPSSRIQTPPPRNSSISTIHRPPGSRSPNKQQPTNRAISSPKKSAPSSPNSTARLRTRSTPRKLSNARATSPATPSMPSSRIMNSSFDSTTRTPTVTSARDTPLVDAIPIINSPESQSNRNWDEVVLPTVARKLQLEAQDDSLVEIDMLGTPKGKVAKPKAEEEIPPAPGTFGFNANRFRPIWPDSEVGSNDFGTKDADERPPSPPSPPSPQLPQSPPSPPPPPTPPPQPPTPPPPAVPPPTKARAKRSLRRGISDPDMRPIRPLVDGRNSPVPFSSYLAVHEMSVFGTPSQEQRQLSQEEEYERSQGQPPLTVDTRQSLKNTPAIMVTSPSVAEGYPETLSVERHHLPAEESGGCCKCTIM</sequence>
<feature type="region of interest" description="Disordered" evidence="1">
    <location>
        <begin position="377"/>
        <end position="552"/>
    </location>
</feature>
<accession>A0A067M9U8</accession>
<feature type="compositionally biased region" description="Polar residues" evidence="1">
    <location>
        <begin position="385"/>
        <end position="395"/>
    </location>
</feature>
<evidence type="ECO:0000313" key="2">
    <source>
        <dbReference type="EMBL" id="KDQ11480.1"/>
    </source>
</evidence>
<feature type="compositionally biased region" description="Polar residues" evidence="1">
    <location>
        <begin position="533"/>
        <end position="551"/>
    </location>
</feature>
<feature type="region of interest" description="Disordered" evidence="1">
    <location>
        <begin position="70"/>
        <end position="188"/>
    </location>
</feature>
<feature type="region of interest" description="Disordered" evidence="1">
    <location>
        <begin position="605"/>
        <end position="723"/>
    </location>
</feature>
<feature type="compositionally biased region" description="Polar residues" evidence="1">
    <location>
        <begin position="167"/>
        <end position="179"/>
    </location>
</feature>
<feature type="compositionally biased region" description="Polar residues" evidence="1">
    <location>
        <begin position="477"/>
        <end position="489"/>
    </location>
</feature>
<feature type="compositionally biased region" description="Pro residues" evidence="1">
    <location>
        <begin position="413"/>
        <end position="429"/>
    </location>
</feature>
<feature type="compositionally biased region" description="Polar residues" evidence="1">
    <location>
        <begin position="122"/>
        <end position="135"/>
    </location>
</feature>
<feature type="compositionally biased region" description="Low complexity" evidence="1">
    <location>
        <begin position="490"/>
        <end position="502"/>
    </location>
</feature>
<feature type="region of interest" description="Disordered" evidence="1">
    <location>
        <begin position="738"/>
        <end position="774"/>
    </location>
</feature>
<feature type="compositionally biased region" description="Polar residues" evidence="1">
    <location>
        <begin position="70"/>
        <end position="85"/>
    </location>
</feature>
<dbReference type="Proteomes" id="UP000027195">
    <property type="component" value="Unassembled WGS sequence"/>
</dbReference>
<feature type="compositionally biased region" description="Pro residues" evidence="1">
    <location>
        <begin position="439"/>
        <end position="452"/>
    </location>
</feature>
<feature type="compositionally biased region" description="Basic and acidic residues" evidence="1">
    <location>
        <begin position="101"/>
        <end position="121"/>
    </location>
</feature>
<keyword evidence="3" id="KW-1185">Reference proteome</keyword>
<feature type="compositionally biased region" description="Pro residues" evidence="1">
    <location>
        <begin position="654"/>
        <end position="693"/>
    </location>
</feature>
<organism evidence="2 3">
    <name type="scientific">Botryobasidium botryosum (strain FD-172 SS1)</name>
    <dbReference type="NCBI Taxonomy" id="930990"/>
    <lineage>
        <taxon>Eukaryota</taxon>
        <taxon>Fungi</taxon>
        <taxon>Dikarya</taxon>
        <taxon>Basidiomycota</taxon>
        <taxon>Agaricomycotina</taxon>
        <taxon>Agaricomycetes</taxon>
        <taxon>Cantharellales</taxon>
        <taxon>Botryobasidiaceae</taxon>
        <taxon>Botryobasidium</taxon>
    </lineage>
</organism>
<reference evidence="3" key="1">
    <citation type="journal article" date="2014" name="Proc. Natl. Acad. Sci. U.S.A.">
        <title>Extensive sampling of basidiomycete genomes demonstrates inadequacy of the white-rot/brown-rot paradigm for wood decay fungi.</title>
        <authorList>
            <person name="Riley R."/>
            <person name="Salamov A.A."/>
            <person name="Brown D.W."/>
            <person name="Nagy L.G."/>
            <person name="Floudas D."/>
            <person name="Held B.W."/>
            <person name="Levasseur A."/>
            <person name="Lombard V."/>
            <person name="Morin E."/>
            <person name="Otillar R."/>
            <person name="Lindquist E.A."/>
            <person name="Sun H."/>
            <person name="LaButti K.M."/>
            <person name="Schmutz J."/>
            <person name="Jabbour D."/>
            <person name="Luo H."/>
            <person name="Baker S.E."/>
            <person name="Pisabarro A.G."/>
            <person name="Walton J.D."/>
            <person name="Blanchette R.A."/>
            <person name="Henrissat B."/>
            <person name="Martin F."/>
            <person name="Cullen D."/>
            <person name="Hibbett D.S."/>
            <person name="Grigoriev I.V."/>
        </authorList>
    </citation>
    <scope>NUCLEOTIDE SEQUENCE [LARGE SCALE GENOMIC DNA]</scope>
    <source>
        <strain evidence="3">FD-172 SS1</strain>
    </source>
</reference>
<dbReference type="InParanoid" id="A0A067M9U8"/>
<dbReference type="OrthoDB" id="276685at2759"/>
<protein>
    <submittedName>
        <fullName evidence="2">Uncharacterized protein</fullName>
    </submittedName>
</protein>